<dbReference type="InterPro" id="IPR036236">
    <property type="entry name" value="Znf_C2H2_sf"/>
</dbReference>
<feature type="domain" description="C2H2-type" evidence="12">
    <location>
        <begin position="479"/>
        <end position="507"/>
    </location>
</feature>
<feature type="domain" description="C2H2-type" evidence="12">
    <location>
        <begin position="423"/>
        <end position="450"/>
    </location>
</feature>
<organism evidence="14 15">
    <name type="scientific">Dendroctonus ponderosae</name>
    <name type="common">Mountain pine beetle</name>
    <dbReference type="NCBI Taxonomy" id="77166"/>
    <lineage>
        <taxon>Eukaryota</taxon>
        <taxon>Metazoa</taxon>
        <taxon>Ecdysozoa</taxon>
        <taxon>Arthropoda</taxon>
        <taxon>Hexapoda</taxon>
        <taxon>Insecta</taxon>
        <taxon>Pterygota</taxon>
        <taxon>Neoptera</taxon>
        <taxon>Endopterygota</taxon>
        <taxon>Coleoptera</taxon>
        <taxon>Polyphaga</taxon>
        <taxon>Cucujiformia</taxon>
        <taxon>Curculionidae</taxon>
        <taxon>Scolytinae</taxon>
        <taxon>Dendroctonus</taxon>
    </lineage>
</organism>
<protein>
    <recommendedName>
        <fullName evidence="16">Protein krueppel</fullName>
    </recommendedName>
</protein>
<evidence type="ECO:0000256" key="9">
    <source>
        <dbReference type="ARBA" id="ARBA00023242"/>
    </source>
</evidence>
<comment type="subcellular location">
    <subcellularLocation>
        <location evidence="1">Nucleus</location>
    </subcellularLocation>
</comment>
<dbReference type="PROSITE" id="PS50157">
    <property type="entry name" value="ZINC_FINGER_C2H2_2"/>
    <property type="match status" value="10"/>
</dbReference>
<keyword evidence="7" id="KW-0238">DNA-binding</keyword>
<evidence type="ECO:0000256" key="2">
    <source>
        <dbReference type="ARBA" id="ARBA00022723"/>
    </source>
</evidence>
<feature type="domain" description="C2H2-type" evidence="12">
    <location>
        <begin position="243"/>
        <end position="270"/>
    </location>
</feature>
<dbReference type="Pfam" id="PF00096">
    <property type="entry name" value="zf-C2H2"/>
    <property type="match status" value="5"/>
</dbReference>
<proteinExistence type="predicted"/>
<evidence type="ECO:0000256" key="7">
    <source>
        <dbReference type="ARBA" id="ARBA00023125"/>
    </source>
</evidence>
<dbReference type="FunFam" id="3.30.160.60:FF:000072">
    <property type="entry name" value="zinc finger protein 143 isoform X1"/>
    <property type="match status" value="1"/>
</dbReference>
<feature type="domain" description="C2H2-type" evidence="12">
    <location>
        <begin position="272"/>
        <end position="299"/>
    </location>
</feature>
<keyword evidence="8" id="KW-0804">Transcription</keyword>
<evidence type="ECO:0000259" key="12">
    <source>
        <dbReference type="PROSITE" id="PS50157"/>
    </source>
</evidence>
<evidence type="ECO:0000256" key="10">
    <source>
        <dbReference type="PROSITE-ProRule" id="PRU00042"/>
    </source>
</evidence>
<dbReference type="InterPro" id="IPR012934">
    <property type="entry name" value="Znf_AD"/>
</dbReference>
<dbReference type="EnsemblMetazoa" id="XM_019912608.1">
    <property type="protein sequence ID" value="XP_019768167.1"/>
    <property type="gene ID" value="LOC109543083"/>
</dbReference>
<name>A0AAR5Q4N2_DENPD</name>
<dbReference type="GO" id="GO:0000978">
    <property type="term" value="F:RNA polymerase II cis-regulatory region sequence-specific DNA binding"/>
    <property type="evidence" value="ECO:0007669"/>
    <property type="project" value="TreeGrafter"/>
</dbReference>
<dbReference type="Pfam" id="PF12874">
    <property type="entry name" value="zf-met"/>
    <property type="match status" value="1"/>
</dbReference>
<feature type="domain" description="C2H2-type" evidence="12">
    <location>
        <begin position="361"/>
        <end position="388"/>
    </location>
</feature>
<accession>A0AAR5Q4N2</accession>
<dbReference type="PROSITE" id="PS51915">
    <property type="entry name" value="ZAD"/>
    <property type="match status" value="1"/>
</dbReference>
<evidence type="ECO:0000256" key="3">
    <source>
        <dbReference type="ARBA" id="ARBA00022737"/>
    </source>
</evidence>
<dbReference type="GeneID" id="109543083"/>
<keyword evidence="6" id="KW-0805">Transcription regulation</keyword>
<evidence type="ECO:0000256" key="4">
    <source>
        <dbReference type="ARBA" id="ARBA00022771"/>
    </source>
</evidence>
<feature type="domain" description="C2H2-type" evidence="12">
    <location>
        <begin position="508"/>
        <end position="534"/>
    </location>
</feature>
<reference evidence="15" key="1">
    <citation type="journal article" date="2013" name="Genome Biol.">
        <title>Draft genome of the mountain pine beetle, Dendroctonus ponderosae Hopkins, a major forest pest.</title>
        <authorList>
            <person name="Keeling C.I."/>
            <person name="Yuen M.M."/>
            <person name="Liao N.Y."/>
            <person name="Docking T.R."/>
            <person name="Chan S.K."/>
            <person name="Taylor G.A."/>
            <person name="Palmquist D.L."/>
            <person name="Jackman S.D."/>
            <person name="Nguyen A."/>
            <person name="Li M."/>
            <person name="Henderson H."/>
            <person name="Janes J.K."/>
            <person name="Zhao Y."/>
            <person name="Pandoh P."/>
            <person name="Moore R."/>
            <person name="Sperling F.A."/>
            <person name="Huber D.P."/>
            <person name="Birol I."/>
            <person name="Jones S.J."/>
            <person name="Bohlmann J."/>
        </authorList>
    </citation>
    <scope>NUCLEOTIDE SEQUENCE</scope>
</reference>
<dbReference type="Proteomes" id="UP000019118">
    <property type="component" value="Unassembled WGS sequence"/>
</dbReference>
<feature type="binding site" evidence="11">
    <location>
        <position position="65"/>
    </location>
    <ligand>
        <name>Zn(2+)</name>
        <dbReference type="ChEBI" id="CHEBI:29105"/>
    </ligand>
</feature>
<dbReference type="FunFam" id="3.30.160.60:FF:000100">
    <property type="entry name" value="Zinc finger 45-like"/>
    <property type="match status" value="1"/>
</dbReference>
<feature type="domain" description="C2H2-type" evidence="12">
    <location>
        <begin position="395"/>
        <end position="422"/>
    </location>
</feature>
<dbReference type="InterPro" id="IPR013087">
    <property type="entry name" value="Znf_C2H2_type"/>
</dbReference>
<evidence type="ECO:0008006" key="16">
    <source>
        <dbReference type="Google" id="ProtNLM"/>
    </source>
</evidence>
<keyword evidence="3" id="KW-0677">Repeat</keyword>
<feature type="domain" description="C2H2-type" evidence="12">
    <location>
        <begin position="332"/>
        <end position="360"/>
    </location>
</feature>
<evidence type="ECO:0000256" key="8">
    <source>
        <dbReference type="ARBA" id="ARBA00023163"/>
    </source>
</evidence>
<evidence type="ECO:0000256" key="5">
    <source>
        <dbReference type="ARBA" id="ARBA00022833"/>
    </source>
</evidence>
<evidence type="ECO:0000256" key="6">
    <source>
        <dbReference type="ARBA" id="ARBA00023015"/>
    </source>
</evidence>
<evidence type="ECO:0000313" key="14">
    <source>
        <dbReference type="EnsemblMetazoa" id="XP_019768167.1"/>
    </source>
</evidence>
<dbReference type="Gene3D" id="3.30.160.60">
    <property type="entry name" value="Classic Zinc Finger"/>
    <property type="match status" value="8"/>
</dbReference>
<feature type="domain" description="ZAD" evidence="13">
    <location>
        <begin position="60"/>
        <end position="135"/>
    </location>
</feature>
<dbReference type="AlphaFoldDB" id="A0AAR5Q4N2"/>
<keyword evidence="5 11" id="KW-0862">Zinc</keyword>
<dbReference type="GO" id="GO:0005654">
    <property type="term" value="C:nucleoplasm"/>
    <property type="evidence" value="ECO:0007669"/>
    <property type="project" value="TreeGrafter"/>
</dbReference>
<dbReference type="SUPFAM" id="SSF57667">
    <property type="entry name" value="beta-beta-alpha zinc fingers"/>
    <property type="match status" value="5"/>
</dbReference>
<evidence type="ECO:0000313" key="15">
    <source>
        <dbReference type="Proteomes" id="UP000019118"/>
    </source>
</evidence>
<feature type="binding site" evidence="11">
    <location>
        <position position="62"/>
    </location>
    <ligand>
        <name>Zn(2+)</name>
        <dbReference type="ChEBI" id="CHEBI:29105"/>
    </ligand>
</feature>
<keyword evidence="4 10" id="KW-0863">Zinc-finger</keyword>
<dbReference type="PANTHER" id="PTHR24399">
    <property type="entry name" value="ZINC FINGER AND BTB DOMAIN-CONTAINING"/>
    <property type="match status" value="1"/>
</dbReference>
<dbReference type="GO" id="GO:0001227">
    <property type="term" value="F:DNA-binding transcription repressor activity, RNA polymerase II-specific"/>
    <property type="evidence" value="ECO:0007669"/>
    <property type="project" value="TreeGrafter"/>
</dbReference>
<feature type="binding site" evidence="11">
    <location>
        <position position="111"/>
    </location>
    <ligand>
        <name>Zn(2+)</name>
        <dbReference type="ChEBI" id="CHEBI:29105"/>
    </ligand>
</feature>
<dbReference type="FunFam" id="3.30.160.60:FF:000875">
    <property type="entry name" value="zinc finger protein 236 isoform X7"/>
    <property type="match status" value="1"/>
</dbReference>
<feature type="binding site" evidence="11">
    <location>
        <position position="108"/>
    </location>
    <ligand>
        <name>Zn(2+)</name>
        <dbReference type="ChEBI" id="CHEBI:29105"/>
    </ligand>
</feature>
<keyword evidence="2 11" id="KW-0479">Metal-binding</keyword>
<dbReference type="SMART" id="SM00355">
    <property type="entry name" value="ZnF_C2H2"/>
    <property type="match status" value="10"/>
</dbReference>
<dbReference type="KEGG" id="dpa:109543083"/>
<evidence type="ECO:0000256" key="11">
    <source>
        <dbReference type="PROSITE-ProRule" id="PRU01263"/>
    </source>
</evidence>
<dbReference type="PROSITE" id="PS00028">
    <property type="entry name" value="ZINC_FINGER_C2H2_1"/>
    <property type="match status" value="9"/>
</dbReference>
<dbReference type="GO" id="GO:0008270">
    <property type="term" value="F:zinc ion binding"/>
    <property type="evidence" value="ECO:0007669"/>
    <property type="project" value="UniProtKB-UniRule"/>
</dbReference>
<sequence length="534" mass="62176">MAHLLEDNEEALSTLHQVTLIESKVSSDDLDQDNSKHFNSSKDKNDNFQLKVLPRDFTEKICRTCFNEITADARIPLNMPDDPGYLENLIHLCLPKVDLLLTKDPMICRQCYTNLEEFYSFSINCMKTEVELQAYCSMNQSNNPIDISDFLRHAMKYGSDFIAVKEESQNLIADVLRDNSDNFDSDSNDFDVKTENEYNADISVIESKSKYGQVRSRGTKTRKLRGSTKNRKFSSKDLLETQVKCETCGQKFTTKWALDRHVPVHNIQNSHYSCEFCNLKFKYKNSYEKHLNAHVTGAPMSKPFACECGKFFNRKSKLKKHQEIHSKKEKPFACTSCGKRFLDQKLLDGHVERVHINEKAFSCELCGNKYTNKPGLDVHIKSHFPNENPRPEPDLMCDICGKLFYRKYSLEKHHMSHTGDKPHECDQCDMKFKERYQLTIHMRKHTGEKPFNCEVCDFKFSCKNRLGVHMRKHTGVRPFPCQLCDMAFTRNDHLIKHVRAIHTGERPFECDICNKTFNRKDYLLKHKKVHNKSS</sequence>
<feature type="domain" description="C2H2-type" evidence="12">
    <location>
        <begin position="304"/>
        <end position="330"/>
    </location>
</feature>
<reference evidence="14" key="2">
    <citation type="submission" date="2024-08" db="UniProtKB">
        <authorList>
            <consortium name="EnsemblMetazoa"/>
        </authorList>
    </citation>
    <scope>IDENTIFICATION</scope>
</reference>
<dbReference type="SMART" id="SM00868">
    <property type="entry name" value="zf-AD"/>
    <property type="match status" value="1"/>
</dbReference>
<keyword evidence="15" id="KW-1185">Reference proteome</keyword>
<evidence type="ECO:0000256" key="1">
    <source>
        <dbReference type="ARBA" id="ARBA00004123"/>
    </source>
</evidence>
<dbReference type="FunFam" id="3.30.160.60:FF:000337">
    <property type="entry name" value="Zinc finger and BTB domain containing 41"/>
    <property type="match status" value="1"/>
</dbReference>
<evidence type="ECO:0000259" key="13">
    <source>
        <dbReference type="PROSITE" id="PS51915"/>
    </source>
</evidence>
<dbReference type="FunFam" id="3.30.160.60:FF:000446">
    <property type="entry name" value="Zinc finger protein"/>
    <property type="match status" value="1"/>
</dbReference>
<keyword evidence="9" id="KW-0539">Nucleus</keyword>
<feature type="domain" description="C2H2-type" evidence="12">
    <location>
        <begin position="451"/>
        <end position="478"/>
    </location>
</feature>
<dbReference type="PANTHER" id="PTHR24399:SF70">
    <property type="entry name" value="C2H2-TYPE DOMAIN-CONTAINING PROTEIN"/>
    <property type="match status" value="1"/>
</dbReference>